<feature type="coiled-coil region" evidence="7">
    <location>
        <begin position="18"/>
        <end position="45"/>
    </location>
</feature>
<dbReference type="GO" id="GO:0005789">
    <property type="term" value="C:endoplasmic reticulum membrane"/>
    <property type="evidence" value="ECO:0007669"/>
    <property type="project" value="InterPro"/>
</dbReference>
<evidence type="ECO:0000256" key="6">
    <source>
        <dbReference type="RuleBase" id="RU003425"/>
    </source>
</evidence>
<dbReference type="Pfam" id="PF00635">
    <property type="entry name" value="Motile_Sperm"/>
    <property type="match status" value="1"/>
</dbReference>
<dbReference type="InterPro" id="IPR008962">
    <property type="entry name" value="PapD-like_sf"/>
</dbReference>
<dbReference type="GO" id="GO:0005886">
    <property type="term" value="C:plasma membrane"/>
    <property type="evidence" value="ECO:0007669"/>
    <property type="project" value="TreeGrafter"/>
</dbReference>
<evidence type="ECO:0000256" key="7">
    <source>
        <dbReference type="SAM" id="Coils"/>
    </source>
</evidence>
<keyword evidence="6" id="KW-0963">Cytoplasm</keyword>
<evidence type="ECO:0000313" key="10">
    <source>
        <dbReference type="Proteomes" id="UP000887578"/>
    </source>
</evidence>
<dbReference type="PANTHER" id="PTHR10809:SF6">
    <property type="entry name" value="AT11025P-RELATED"/>
    <property type="match status" value="1"/>
</dbReference>
<evidence type="ECO:0000259" key="9">
    <source>
        <dbReference type="PROSITE" id="PS50202"/>
    </source>
</evidence>
<dbReference type="SUPFAM" id="SSF49354">
    <property type="entry name" value="PapD-like"/>
    <property type="match status" value="1"/>
</dbReference>
<dbReference type="PROSITE" id="PS50202">
    <property type="entry name" value="MSP"/>
    <property type="match status" value="1"/>
</dbReference>
<keyword evidence="10" id="KW-1185">Reference proteome</keyword>
<keyword evidence="3" id="KW-0812">Transmembrane</keyword>
<dbReference type="AlphaFoldDB" id="A0A914Q9N8"/>
<feature type="compositionally biased region" description="Gly residues" evidence="8">
    <location>
        <begin position="285"/>
        <end position="295"/>
    </location>
</feature>
<evidence type="ECO:0000256" key="4">
    <source>
        <dbReference type="ARBA" id="ARBA00022989"/>
    </source>
</evidence>
<comment type="similarity">
    <text evidence="2">Belongs to the VAMP-associated protein (VAP) (TC 9.B.17) family.</text>
</comment>
<evidence type="ECO:0000256" key="2">
    <source>
        <dbReference type="ARBA" id="ARBA00008932"/>
    </source>
</evidence>
<dbReference type="InterPro" id="IPR013783">
    <property type="entry name" value="Ig-like_fold"/>
</dbReference>
<sequence>MTKDKLDGIMVDLTSRAAAEAAAEMERERRRDEALRKERERLLKKGKLTPEERARLEVLLALQALALAKQKLTGILRIVPTEEVVFAGPFSEYACSTIRLTNPSDKHIYYKVLVTNPKHYIIKPSFGILKPGETAISVVIIEQQEVYANMEKEYSQLVEHLILRDKFMVHAAYANDALTPIPEFWKKREQGSVYAHKLRISLHLLNAEETKVERERREKLKAAGYKNKDLVLSGIYGRDSGLNNYYGKGAFGGPVLPYPGEGPNPYGIGAGPAGAGATTTPVGASGAGGAGGGFDGNREVNNNQQGGGPEQRPVSAYGGGPLGGPGGSVCSCNGCTCWRRW</sequence>
<dbReference type="InterPro" id="IPR000535">
    <property type="entry name" value="MSP_dom"/>
</dbReference>
<evidence type="ECO:0000256" key="5">
    <source>
        <dbReference type="ARBA" id="ARBA00023136"/>
    </source>
</evidence>
<keyword evidence="4" id="KW-1133">Transmembrane helix</keyword>
<proteinExistence type="inferred from homology"/>
<evidence type="ECO:0000256" key="8">
    <source>
        <dbReference type="SAM" id="MobiDB-lite"/>
    </source>
</evidence>
<feature type="domain" description="MSP" evidence="9">
    <location>
        <begin position="75"/>
        <end position="203"/>
    </location>
</feature>
<reference evidence="11" key="1">
    <citation type="submission" date="2022-11" db="UniProtKB">
        <authorList>
            <consortium name="WormBaseParasite"/>
        </authorList>
    </citation>
    <scope>IDENTIFICATION</scope>
</reference>
<organism evidence="10 11">
    <name type="scientific">Panagrolaimus davidi</name>
    <dbReference type="NCBI Taxonomy" id="227884"/>
    <lineage>
        <taxon>Eukaryota</taxon>
        <taxon>Metazoa</taxon>
        <taxon>Ecdysozoa</taxon>
        <taxon>Nematoda</taxon>
        <taxon>Chromadorea</taxon>
        <taxon>Rhabditida</taxon>
        <taxon>Tylenchina</taxon>
        <taxon>Panagrolaimomorpha</taxon>
        <taxon>Panagrolaimoidea</taxon>
        <taxon>Panagrolaimidae</taxon>
        <taxon>Panagrolaimus</taxon>
    </lineage>
</organism>
<evidence type="ECO:0000313" key="11">
    <source>
        <dbReference type="WBParaSite" id="PDA_v2.g28234.t1"/>
    </source>
</evidence>
<dbReference type="GO" id="GO:0090158">
    <property type="term" value="P:endoplasmic reticulum membrane organization"/>
    <property type="evidence" value="ECO:0007669"/>
    <property type="project" value="TreeGrafter"/>
</dbReference>
<keyword evidence="7" id="KW-0175">Coiled coil</keyword>
<dbReference type="InterPro" id="IPR016763">
    <property type="entry name" value="VAP"/>
</dbReference>
<evidence type="ECO:0000256" key="3">
    <source>
        <dbReference type="ARBA" id="ARBA00022692"/>
    </source>
</evidence>
<comment type="subcellular location">
    <subcellularLocation>
        <location evidence="1">Membrane</location>
        <topology evidence="1">Single-pass type IV membrane protein</topology>
    </subcellularLocation>
</comment>
<dbReference type="GO" id="GO:0061817">
    <property type="term" value="P:endoplasmic reticulum-plasma membrane tethering"/>
    <property type="evidence" value="ECO:0007669"/>
    <property type="project" value="TreeGrafter"/>
</dbReference>
<dbReference type="Proteomes" id="UP000887578">
    <property type="component" value="Unplaced"/>
</dbReference>
<accession>A0A914Q9N8</accession>
<dbReference type="WBParaSite" id="PDA_v2.g28234.t1">
    <property type="protein sequence ID" value="PDA_v2.g28234.t1"/>
    <property type="gene ID" value="PDA_v2.g28234"/>
</dbReference>
<comment type="function">
    <text evidence="6">Central component in molecular interactions underlying sperm crawling. Forms an extensive filament system that extends from sperm villipoda, along the leading edge of the pseudopod.</text>
</comment>
<name>A0A914Q9N8_9BILA</name>
<keyword evidence="5" id="KW-0472">Membrane</keyword>
<protein>
    <recommendedName>
        <fullName evidence="6">Major sperm protein</fullName>
    </recommendedName>
</protein>
<dbReference type="Gene3D" id="2.60.40.10">
    <property type="entry name" value="Immunoglobulins"/>
    <property type="match status" value="1"/>
</dbReference>
<feature type="region of interest" description="Disordered" evidence="8">
    <location>
        <begin position="285"/>
        <end position="320"/>
    </location>
</feature>
<evidence type="ECO:0000256" key="1">
    <source>
        <dbReference type="ARBA" id="ARBA00004211"/>
    </source>
</evidence>
<keyword evidence="6" id="KW-0206">Cytoskeleton</keyword>
<dbReference type="PANTHER" id="PTHR10809">
    <property type="entry name" value="VESICLE-ASSOCIATED MEMBRANE PROTEIN-ASSOCIATED PROTEIN"/>
    <property type="match status" value="1"/>
</dbReference>